<reference evidence="2" key="1">
    <citation type="journal article" date="2015" name="Microbiology">
        <title>Genome of Methanoregula boonei 6A8 reveals adaptations to oligotrophic peatland environments.</title>
        <authorList>
            <person name="Braeuer S."/>
            <person name="Cadillo-Quiroz H."/>
            <person name="Kyrpides N."/>
            <person name="Woyke T."/>
            <person name="Goodwin L."/>
            <person name="Detter C."/>
            <person name="Podell S."/>
            <person name="Yavitt J.B."/>
            <person name="Zinder S.H."/>
        </authorList>
    </citation>
    <scope>NUCLEOTIDE SEQUENCE [LARGE SCALE GENOMIC DNA]</scope>
    <source>
        <strain evidence="2">DSM 21154 / JCM 14090 / 6A8</strain>
    </source>
</reference>
<gene>
    <name evidence="1" type="ordered locus">Mboo_0030</name>
</gene>
<organism evidence="1 2">
    <name type="scientific">Methanoregula boonei (strain DSM 21154 / JCM 14090 / 6A8)</name>
    <dbReference type="NCBI Taxonomy" id="456442"/>
    <lineage>
        <taxon>Archaea</taxon>
        <taxon>Methanobacteriati</taxon>
        <taxon>Methanobacteriota</taxon>
        <taxon>Stenosarchaea group</taxon>
        <taxon>Methanomicrobia</taxon>
        <taxon>Methanomicrobiales</taxon>
        <taxon>Methanoregulaceae</taxon>
        <taxon>Methanoregula</taxon>
    </lineage>
</organism>
<evidence type="ECO:0000313" key="1">
    <source>
        <dbReference type="EMBL" id="ABS54554.1"/>
    </source>
</evidence>
<dbReference type="AlphaFoldDB" id="A7I493"/>
<sequence length="183" mass="21709">MAEITNRKDCSSEEINTLKQFLEPRAPQLVQFIEAGAVVSKGLITSREMLAKTNTEWYNLGGVRSRREYGSKFFRIDQVMTMLKNPQCNDVAHRDRIQELMQEIPTNNFKYTITFFEKNNELFIYDGNHSAVAFFEYFSKCGSDNVNIEVFIITDTTKLRIFLIRCYNFFWYTLKNKKFQLRW</sequence>
<dbReference type="GeneID" id="43367533"/>
<keyword evidence="2" id="KW-1185">Reference proteome</keyword>
<dbReference type="EMBL" id="CP000780">
    <property type="protein sequence ID" value="ABS54554.1"/>
    <property type="molecule type" value="Genomic_DNA"/>
</dbReference>
<evidence type="ECO:0000313" key="2">
    <source>
        <dbReference type="Proteomes" id="UP000002408"/>
    </source>
</evidence>
<protein>
    <submittedName>
        <fullName evidence="1">Uncharacterized protein</fullName>
    </submittedName>
</protein>
<proteinExistence type="predicted"/>
<dbReference type="Proteomes" id="UP000002408">
    <property type="component" value="Chromosome"/>
</dbReference>
<dbReference type="RefSeq" id="WP_011991042.1">
    <property type="nucleotide sequence ID" value="NC_009712.1"/>
</dbReference>
<dbReference type="HOGENOM" id="CLU_1472070_0_0_2"/>
<name>A7I493_METB6</name>
<accession>A7I493</accession>
<dbReference type="KEGG" id="mbn:Mboo_0030"/>